<evidence type="ECO:0000313" key="7">
    <source>
        <dbReference type="Proteomes" id="UP000236319"/>
    </source>
</evidence>
<keyword evidence="7" id="KW-1185">Reference proteome</keyword>
<keyword evidence="3" id="KW-0697">Rotamase</keyword>
<gene>
    <name evidence="6" type="ORF">BOVATA_016430</name>
</gene>
<dbReference type="EMBL" id="BDSA01000002">
    <property type="protein sequence ID" value="GBE60150.1"/>
    <property type="molecule type" value="Genomic_DNA"/>
</dbReference>
<keyword evidence="4" id="KW-0413">Isomerase</keyword>
<comment type="caution">
    <text evidence="6">The sequence shown here is derived from an EMBL/GenBank/DDBJ whole genome shotgun (WGS) entry which is preliminary data.</text>
</comment>
<evidence type="ECO:0000256" key="5">
    <source>
        <dbReference type="PROSITE-ProRule" id="PRU00339"/>
    </source>
</evidence>
<dbReference type="InterPro" id="IPR019734">
    <property type="entry name" value="TPR_rpt"/>
</dbReference>
<name>A0A2H6KAY3_9APIC</name>
<dbReference type="SMART" id="SM00028">
    <property type="entry name" value="TPR"/>
    <property type="match status" value="2"/>
</dbReference>
<sequence length="211" mass="23928">MTLTLTTSPAARKFAERLMREVPYRDSCSASCTNKGAHEHDAECAGSVNHPCGHDLSKERELFERSLPDKYRACTMFREEAKVAFTSQQYKLAAKFYEKILIQLDYTFADDADWKAKFREMELSTHINLALTKFRLQEFRQSIFHCNRALSLDATNVKALVRRGLCYMSLCSYDEAKKDFLKALEIDTGCATAQAQLALIGKLVSALFVLA</sequence>
<dbReference type="AlphaFoldDB" id="A0A2H6KAY3"/>
<evidence type="ECO:0000256" key="4">
    <source>
        <dbReference type="ARBA" id="ARBA00023235"/>
    </source>
</evidence>
<dbReference type="PROSITE" id="PS50005">
    <property type="entry name" value="TPR"/>
    <property type="match status" value="1"/>
</dbReference>
<dbReference type="OrthoDB" id="2423701at2759"/>
<dbReference type="SUPFAM" id="SSF48452">
    <property type="entry name" value="TPR-like"/>
    <property type="match status" value="1"/>
</dbReference>
<reference evidence="6 7" key="1">
    <citation type="journal article" date="2017" name="BMC Genomics">
        <title>Whole-genome assembly of Babesia ovata and comparative genomics between closely related pathogens.</title>
        <authorList>
            <person name="Yamagishi J."/>
            <person name="Asada M."/>
            <person name="Hakimi H."/>
            <person name="Tanaka T.Q."/>
            <person name="Sugimoto C."/>
            <person name="Kawazu S."/>
        </authorList>
    </citation>
    <scope>NUCLEOTIDE SEQUENCE [LARGE SCALE GENOMIC DNA]</scope>
    <source>
        <strain evidence="6 7">Miyake</strain>
    </source>
</reference>
<organism evidence="6 7">
    <name type="scientific">Babesia ovata</name>
    <dbReference type="NCBI Taxonomy" id="189622"/>
    <lineage>
        <taxon>Eukaryota</taxon>
        <taxon>Sar</taxon>
        <taxon>Alveolata</taxon>
        <taxon>Apicomplexa</taxon>
        <taxon>Aconoidasida</taxon>
        <taxon>Piroplasmida</taxon>
        <taxon>Babesiidae</taxon>
        <taxon>Babesia</taxon>
    </lineage>
</organism>
<dbReference type="Proteomes" id="UP000236319">
    <property type="component" value="Unassembled WGS sequence"/>
</dbReference>
<dbReference type="Pfam" id="PF00515">
    <property type="entry name" value="TPR_1"/>
    <property type="match status" value="1"/>
</dbReference>
<dbReference type="RefSeq" id="XP_028866393.1">
    <property type="nucleotide sequence ID" value="XM_029010560.1"/>
</dbReference>
<accession>A0A2H6KAY3</accession>
<dbReference type="GeneID" id="39873920"/>
<evidence type="ECO:0000256" key="2">
    <source>
        <dbReference type="ARBA" id="ARBA00013194"/>
    </source>
</evidence>
<comment type="catalytic activity">
    <reaction evidence="1">
        <text>[protein]-peptidylproline (omega=180) = [protein]-peptidylproline (omega=0)</text>
        <dbReference type="Rhea" id="RHEA:16237"/>
        <dbReference type="Rhea" id="RHEA-COMP:10747"/>
        <dbReference type="Rhea" id="RHEA-COMP:10748"/>
        <dbReference type="ChEBI" id="CHEBI:83833"/>
        <dbReference type="ChEBI" id="CHEBI:83834"/>
        <dbReference type="EC" id="5.2.1.8"/>
    </reaction>
</comment>
<proteinExistence type="predicted"/>
<dbReference type="PANTHER" id="PTHR46512">
    <property type="entry name" value="PEPTIDYLPROLYL ISOMERASE"/>
    <property type="match status" value="1"/>
</dbReference>
<feature type="repeat" description="TPR" evidence="5">
    <location>
        <begin position="157"/>
        <end position="190"/>
    </location>
</feature>
<dbReference type="Gene3D" id="1.25.40.10">
    <property type="entry name" value="Tetratricopeptide repeat domain"/>
    <property type="match status" value="1"/>
</dbReference>
<keyword evidence="5" id="KW-0802">TPR repeat</keyword>
<dbReference type="VEuPathDB" id="PiroplasmaDB:BOVATA_016430"/>
<protein>
    <recommendedName>
        <fullName evidence="2">peptidylprolyl isomerase</fullName>
        <ecNumber evidence="2">5.2.1.8</ecNumber>
    </recommendedName>
</protein>
<evidence type="ECO:0000256" key="3">
    <source>
        <dbReference type="ARBA" id="ARBA00023110"/>
    </source>
</evidence>
<dbReference type="EC" id="5.2.1.8" evidence="2"/>
<evidence type="ECO:0000313" key="6">
    <source>
        <dbReference type="EMBL" id="GBE60150.1"/>
    </source>
</evidence>
<dbReference type="InterPro" id="IPR050754">
    <property type="entry name" value="FKBP4/5/8-like"/>
</dbReference>
<dbReference type="GO" id="GO:0003755">
    <property type="term" value="F:peptidyl-prolyl cis-trans isomerase activity"/>
    <property type="evidence" value="ECO:0007669"/>
    <property type="project" value="UniProtKB-EC"/>
</dbReference>
<dbReference type="InterPro" id="IPR011990">
    <property type="entry name" value="TPR-like_helical_dom_sf"/>
</dbReference>
<dbReference type="PANTHER" id="PTHR46512:SF9">
    <property type="entry name" value="PEPTIDYLPROLYL ISOMERASE"/>
    <property type="match status" value="1"/>
</dbReference>
<evidence type="ECO:0000256" key="1">
    <source>
        <dbReference type="ARBA" id="ARBA00000971"/>
    </source>
</evidence>